<keyword evidence="4" id="KW-1185">Reference proteome</keyword>
<comment type="caution">
    <text evidence="3">The sequence shown here is derived from an EMBL/GenBank/DDBJ whole genome shotgun (WGS) entry which is preliminary data.</text>
</comment>
<dbReference type="Gene3D" id="3.40.50.1820">
    <property type="entry name" value="alpha/beta hydrolase"/>
    <property type="match status" value="1"/>
</dbReference>
<organism evidence="3 4">
    <name type="scientific">Mobilicoccus caccae</name>
    <dbReference type="NCBI Taxonomy" id="1859295"/>
    <lineage>
        <taxon>Bacteria</taxon>
        <taxon>Bacillati</taxon>
        <taxon>Actinomycetota</taxon>
        <taxon>Actinomycetes</taxon>
        <taxon>Micrococcales</taxon>
        <taxon>Dermatophilaceae</taxon>
        <taxon>Mobilicoccus</taxon>
    </lineage>
</organism>
<dbReference type="RefSeq" id="WP_284304314.1">
    <property type="nucleotide sequence ID" value="NZ_BSUO01000001.1"/>
</dbReference>
<proteinExistence type="predicted"/>
<dbReference type="Proteomes" id="UP001157126">
    <property type="component" value="Unassembled WGS sequence"/>
</dbReference>
<dbReference type="InterPro" id="IPR000073">
    <property type="entry name" value="AB_hydrolase_1"/>
</dbReference>
<name>A0ABQ6IU38_9MICO</name>
<reference evidence="4" key="1">
    <citation type="journal article" date="2019" name="Int. J. Syst. Evol. Microbiol.">
        <title>The Global Catalogue of Microorganisms (GCM) 10K type strain sequencing project: providing services to taxonomists for standard genome sequencing and annotation.</title>
        <authorList>
            <consortium name="The Broad Institute Genomics Platform"/>
            <consortium name="The Broad Institute Genome Sequencing Center for Infectious Disease"/>
            <person name="Wu L."/>
            <person name="Ma J."/>
        </authorList>
    </citation>
    <scope>NUCLEOTIDE SEQUENCE [LARGE SCALE GENOMIC DNA]</scope>
    <source>
        <strain evidence="4">NBRC 113072</strain>
    </source>
</reference>
<dbReference type="EMBL" id="BSUO01000001">
    <property type="protein sequence ID" value="GMA40652.1"/>
    <property type="molecule type" value="Genomic_DNA"/>
</dbReference>
<dbReference type="Pfam" id="PF12697">
    <property type="entry name" value="Abhydrolase_6"/>
    <property type="match status" value="1"/>
</dbReference>
<sequence>MSAGPRGVPRLPEFSGGSGGSVARSAVGVGLGLFAAGLTAAAGVAADRLSRDRRTAVALDASVADTRYRETPDTELVVRTSDGVELHVEIDEPRGDHVDGDDLGLRPTVVLSHGYCLSLTSWVFQRRALRAAGYRVVLWDQRGHGRSGMGEKESISIEQLGDDLLQVLDEVVPEGPVVLVGHSMGGMSMMALALDHEEFVEERVVGAAFVATSPGDLSGVSYGFGRLGGHLIRRLTPWTSSVLAPRQNLVDVGIRQARDLVDFMVDFGSFGSPVPLSIAQLTTDMIFGTRMEVIAAFFPIFDEHDKTEALTTYDGVEALVISGTADRLTPVRHSEEIVRLIPGAEHIVVEDAGHVIMLEHPDVLNEHLLDLVERSRRAHRAPQTIPVRRRVSDVGARRAARSARRRKDGRDPRTR</sequence>
<evidence type="ECO:0000313" key="3">
    <source>
        <dbReference type="EMBL" id="GMA40652.1"/>
    </source>
</evidence>
<feature type="region of interest" description="Disordered" evidence="1">
    <location>
        <begin position="380"/>
        <end position="415"/>
    </location>
</feature>
<dbReference type="InterPro" id="IPR050266">
    <property type="entry name" value="AB_hydrolase_sf"/>
</dbReference>
<accession>A0ABQ6IU38</accession>
<evidence type="ECO:0000313" key="4">
    <source>
        <dbReference type="Proteomes" id="UP001157126"/>
    </source>
</evidence>
<dbReference type="InterPro" id="IPR029058">
    <property type="entry name" value="AB_hydrolase_fold"/>
</dbReference>
<feature type="domain" description="AB hydrolase-1" evidence="2">
    <location>
        <begin position="109"/>
        <end position="366"/>
    </location>
</feature>
<dbReference type="SUPFAM" id="SSF53474">
    <property type="entry name" value="alpha/beta-Hydrolases"/>
    <property type="match status" value="1"/>
</dbReference>
<gene>
    <name evidence="3" type="ORF">GCM10025883_26970</name>
</gene>
<protein>
    <submittedName>
        <fullName evidence="3">Lipase</fullName>
    </submittedName>
</protein>
<evidence type="ECO:0000259" key="2">
    <source>
        <dbReference type="Pfam" id="PF12697"/>
    </source>
</evidence>
<feature type="compositionally biased region" description="Basic residues" evidence="1">
    <location>
        <begin position="398"/>
        <end position="407"/>
    </location>
</feature>
<dbReference type="PANTHER" id="PTHR43798">
    <property type="entry name" value="MONOACYLGLYCEROL LIPASE"/>
    <property type="match status" value="1"/>
</dbReference>
<evidence type="ECO:0000256" key="1">
    <source>
        <dbReference type="SAM" id="MobiDB-lite"/>
    </source>
</evidence>